<dbReference type="InterPro" id="IPR045851">
    <property type="entry name" value="AMP-bd_C_sf"/>
</dbReference>
<accession>S5YY50</accession>
<dbReference type="HOGENOM" id="CLU_000022_59_0_9"/>
<evidence type="ECO:0000256" key="2">
    <source>
        <dbReference type="ARBA" id="ARBA00022598"/>
    </source>
</evidence>
<feature type="domain" description="AMP-dependent synthetase/ligase" evidence="3">
    <location>
        <begin position="11"/>
        <end position="377"/>
    </location>
</feature>
<evidence type="ECO:0000259" key="4">
    <source>
        <dbReference type="Pfam" id="PF13193"/>
    </source>
</evidence>
<dbReference type="Gene3D" id="3.30.300.30">
    <property type="match status" value="1"/>
</dbReference>
<dbReference type="PANTHER" id="PTHR43767">
    <property type="entry name" value="LONG-CHAIN-FATTY-ACID--COA LIGASE"/>
    <property type="match status" value="1"/>
</dbReference>
<dbReference type="InterPro" id="IPR000873">
    <property type="entry name" value="AMP-dep_synth/lig_dom"/>
</dbReference>
<keyword evidence="2 5" id="KW-0436">Ligase</keyword>
<dbReference type="RefSeq" id="WP_020959441.1">
    <property type="nucleotide sequence ID" value="NC_022080.4"/>
</dbReference>
<comment type="similarity">
    <text evidence="1">Belongs to the ATP-dependent AMP-binding enzyme family.</text>
</comment>
<dbReference type="Gene3D" id="3.40.50.12780">
    <property type="entry name" value="N-terminal domain of ligase-like"/>
    <property type="match status" value="1"/>
</dbReference>
<dbReference type="OrthoDB" id="9765680at2"/>
<evidence type="ECO:0000256" key="1">
    <source>
        <dbReference type="ARBA" id="ARBA00006432"/>
    </source>
</evidence>
<dbReference type="InterPro" id="IPR020845">
    <property type="entry name" value="AMP-binding_CS"/>
</dbReference>
<dbReference type="PATRIC" id="fig|1345697.3.peg.1248"/>
<dbReference type="Pfam" id="PF00501">
    <property type="entry name" value="AMP-binding"/>
    <property type="match status" value="1"/>
</dbReference>
<dbReference type="SUPFAM" id="SSF56801">
    <property type="entry name" value="Acetyl-CoA synthetase-like"/>
    <property type="match status" value="1"/>
</dbReference>
<dbReference type="CDD" id="cd17631">
    <property type="entry name" value="FACL_FadD13-like"/>
    <property type="match status" value="1"/>
</dbReference>
<dbReference type="NCBIfam" id="NF004837">
    <property type="entry name" value="PRK06187.1"/>
    <property type="match status" value="1"/>
</dbReference>
<evidence type="ECO:0000313" key="6">
    <source>
        <dbReference type="Proteomes" id="UP000015500"/>
    </source>
</evidence>
<organism evidence="5 6">
    <name type="scientific">Geobacillus genomosp. 3</name>
    <dbReference type="NCBI Taxonomy" id="1921421"/>
    <lineage>
        <taxon>Bacteria</taxon>
        <taxon>Bacillati</taxon>
        <taxon>Bacillota</taxon>
        <taxon>Bacilli</taxon>
        <taxon>Bacillales</taxon>
        <taxon>Anoxybacillaceae</taxon>
        <taxon>Geobacillus</taxon>
    </lineage>
</organism>
<dbReference type="Proteomes" id="UP000015500">
    <property type="component" value="Chromosome"/>
</dbReference>
<sequence length="531" mass="59988">MYMTIGEMLSQTVRKFPNREAVVEVATGRRYTYAEWEREVNRWANAFQEAGVRKGDRVSTVLYNTLELATALFACAKIGAVFNPINFRLKAEEIAYILTDAEPKIVLFERAVERELAAIHDRFPHIAFWSIDRDPPPFAKSAHEQAGRAREEAPSVQVEEDDLYAIMYTSGTTGRPKGVMHRHRDMIEQSVLCHGVMRIRETDRGLAAAPLFHCAELHCCLLPRVHAGAASIILHHFDAKLVLKTIERERITVLFGAPTMWNMMLQENVSGYDLSSLRLGLYGAAPMAPALVRQCQERLGIGLVQAYGMTEMGPAVTFLLEDEQLNKAGSAGRACLNHEIRVVRAREDGPSDPDEMLPPYEVGEIVMRGPCMMAGYYKREEATEKALYKGWYHSGDLGYLDEDGYLYVADRVDDMVISGGENVYPREVEDVLYEHPKVLDVAVLGEPDELWGEKVVAFVVKKDISLTADELEQFCKTSDRLAPYKRPRAYYFIDALPRNASGKIQKFLLREQLKKRAADGTEKMRSNRKEG</sequence>
<evidence type="ECO:0000313" key="5">
    <source>
        <dbReference type="EMBL" id="AGT31629.1"/>
    </source>
</evidence>
<dbReference type="EMBL" id="CP006254">
    <property type="protein sequence ID" value="AGT31629.1"/>
    <property type="molecule type" value="Genomic_DNA"/>
</dbReference>
<feature type="domain" description="AMP-binding enzyme C-terminal" evidence="4">
    <location>
        <begin position="427"/>
        <end position="503"/>
    </location>
</feature>
<dbReference type="InterPro" id="IPR042099">
    <property type="entry name" value="ANL_N_sf"/>
</dbReference>
<name>S5YY50_GEOG3</name>
<reference evidence="5 6" key="1">
    <citation type="journal article" date="2014" name="Genome Announc.">
        <title>Complete Genome Sequence of the Thermophilic Polychlorinated Biphenyl Degrader Geobacillus sp. Strain JF8 (NBRC 109937).</title>
        <authorList>
            <person name="Shintani M."/>
            <person name="Ohtsubo Y."/>
            <person name="Fukuda K."/>
            <person name="Hosoyama A."/>
            <person name="Ohji S."/>
            <person name="Yamazoe A."/>
            <person name="Fujita N."/>
            <person name="Nagata Y."/>
            <person name="Tsuda M."/>
            <person name="Hatta T."/>
            <person name="Kimbara K."/>
        </authorList>
    </citation>
    <scope>NUCLEOTIDE SEQUENCE [LARGE SCALE GENOMIC DNA]</scope>
    <source>
        <strain evidence="5 6">JF8</strain>
    </source>
</reference>
<protein>
    <submittedName>
        <fullName evidence="5">Long-chain fatty acid--CoA ligase</fullName>
    </submittedName>
</protein>
<dbReference type="GO" id="GO:0016878">
    <property type="term" value="F:acid-thiol ligase activity"/>
    <property type="evidence" value="ECO:0007669"/>
    <property type="project" value="UniProtKB-ARBA"/>
</dbReference>
<dbReference type="InterPro" id="IPR050237">
    <property type="entry name" value="ATP-dep_AMP-bd_enzyme"/>
</dbReference>
<gene>
    <name evidence="5" type="ORF">M493_06685</name>
</gene>
<evidence type="ECO:0000259" key="3">
    <source>
        <dbReference type="Pfam" id="PF00501"/>
    </source>
</evidence>
<dbReference type="AlphaFoldDB" id="S5YY50"/>
<keyword evidence="6" id="KW-1185">Reference proteome</keyword>
<dbReference type="FunFam" id="3.30.300.30:FF:000008">
    <property type="entry name" value="2,3-dihydroxybenzoate-AMP ligase"/>
    <property type="match status" value="1"/>
</dbReference>
<dbReference type="PANTHER" id="PTHR43767:SF1">
    <property type="entry name" value="NONRIBOSOMAL PEPTIDE SYNTHASE PES1 (EUROFUNG)-RELATED"/>
    <property type="match status" value="1"/>
</dbReference>
<dbReference type="KEGG" id="gjf:M493_06685"/>
<dbReference type="PROSITE" id="PS00455">
    <property type="entry name" value="AMP_BINDING"/>
    <property type="match status" value="1"/>
</dbReference>
<dbReference type="Pfam" id="PF13193">
    <property type="entry name" value="AMP-binding_C"/>
    <property type="match status" value="1"/>
</dbReference>
<proteinExistence type="inferred from homology"/>
<dbReference type="STRING" id="1921421.M493_06685"/>
<dbReference type="InterPro" id="IPR025110">
    <property type="entry name" value="AMP-bd_C"/>
</dbReference>